<proteinExistence type="predicted"/>
<dbReference type="AlphaFoldDB" id="A0A2G5D066"/>
<keyword evidence="2" id="KW-1185">Reference proteome</keyword>
<dbReference type="Gene3D" id="3.40.50.2000">
    <property type="entry name" value="Glycogen Phosphorylase B"/>
    <property type="match status" value="1"/>
</dbReference>
<gene>
    <name evidence="1" type="ORF">AQUCO_03200095v1</name>
</gene>
<dbReference type="PANTHER" id="PTHR48044:SF22">
    <property type="entry name" value="GLYCOSYLTRANSFERASE"/>
    <property type="match status" value="1"/>
</dbReference>
<dbReference type="EMBL" id="KZ305049">
    <property type="protein sequence ID" value="PIA36894.1"/>
    <property type="molecule type" value="Genomic_DNA"/>
</dbReference>
<dbReference type="SUPFAM" id="SSF53756">
    <property type="entry name" value="UDP-Glycosyltransferase/glycogen phosphorylase"/>
    <property type="match status" value="1"/>
</dbReference>
<dbReference type="OrthoDB" id="5835829at2759"/>
<protein>
    <submittedName>
        <fullName evidence="1">Uncharacterized protein</fullName>
    </submittedName>
</protein>
<name>A0A2G5D066_AQUCA</name>
<accession>A0A2G5D066</accession>
<dbReference type="EMBL" id="KZ305049">
    <property type="protein sequence ID" value="PIA36893.1"/>
    <property type="molecule type" value="Genomic_DNA"/>
</dbReference>
<dbReference type="GO" id="GO:1901135">
    <property type="term" value="P:carbohydrate derivative metabolic process"/>
    <property type="evidence" value="ECO:0007669"/>
    <property type="project" value="UniProtKB-ARBA"/>
</dbReference>
<evidence type="ECO:0000313" key="2">
    <source>
        <dbReference type="Proteomes" id="UP000230069"/>
    </source>
</evidence>
<dbReference type="GO" id="GO:0008194">
    <property type="term" value="F:UDP-glycosyltransferase activity"/>
    <property type="evidence" value="ECO:0007669"/>
    <property type="project" value="UniProtKB-ARBA"/>
</dbReference>
<dbReference type="EMBL" id="KZ305049">
    <property type="protein sequence ID" value="PIA36895.1"/>
    <property type="molecule type" value="Genomic_DNA"/>
</dbReference>
<organism evidence="1 2">
    <name type="scientific">Aquilegia coerulea</name>
    <name type="common">Rocky mountain columbine</name>
    <dbReference type="NCBI Taxonomy" id="218851"/>
    <lineage>
        <taxon>Eukaryota</taxon>
        <taxon>Viridiplantae</taxon>
        <taxon>Streptophyta</taxon>
        <taxon>Embryophyta</taxon>
        <taxon>Tracheophyta</taxon>
        <taxon>Spermatophyta</taxon>
        <taxon>Magnoliopsida</taxon>
        <taxon>Ranunculales</taxon>
        <taxon>Ranunculaceae</taxon>
        <taxon>Thalictroideae</taxon>
        <taxon>Aquilegia</taxon>
    </lineage>
</organism>
<reference evidence="1 2" key="1">
    <citation type="submission" date="2017-09" db="EMBL/GenBank/DDBJ databases">
        <title>WGS assembly of Aquilegia coerulea Goldsmith.</title>
        <authorList>
            <person name="Hodges S."/>
            <person name="Kramer E."/>
            <person name="Nordborg M."/>
            <person name="Tomkins J."/>
            <person name="Borevitz J."/>
            <person name="Derieg N."/>
            <person name="Yan J."/>
            <person name="Mihaltcheva S."/>
            <person name="Hayes R.D."/>
            <person name="Rokhsar D."/>
        </authorList>
    </citation>
    <scope>NUCLEOTIDE SEQUENCE [LARGE SCALE GENOMIC DNA]</scope>
    <source>
        <strain evidence="2">cv. Goldsmith</strain>
    </source>
</reference>
<dbReference type="Proteomes" id="UP000230069">
    <property type="component" value="Unassembled WGS sequence"/>
</dbReference>
<sequence length="113" mass="12888">MAQTQLDKKLWAIGRFNPVTFDSTGSSSHWSLEWLDKQPPNFVLYVSFGTTASLSGDQIAELAIGLERSEQRFIWVLRDADRGDIYTEEGRKPQLPDGFEERLQFLKGNIPLI</sequence>
<dbReference type="PANTHER" id="PTHR48044">
    <property type="entry name" value="GLYCOSYLTRANSFERASE"/>
    <property type="match status" value="1"/>
</dbReference>
<evidence type="ECO:0000313" key="1">
    <source>
        <dbReference type="EMBL" id="PIA36894.1"/>
    </source>
</evidence>
<dbReference type="STRING" id="218851.A0A2G5D066"/>